<accession>A0ABW0EB64</accession>
<sequence length="120" mass="13522">MESKLVCAATYLSYEEGILLFNDLEEAGIPALVKSCGPPSIPFGEGQFFQLFVSEENLAKASEITESFRREVAIAGLVKKCPRCRSEVVLMAKSLPFWQKIYYAGTQVYECESCRKKFFN</sequence>
<proteinExistence type="predicted"/>
<evidence type="ECO:0008006" key="3">
    <source>
        <dbReference type="Google" id="ProtNLM"/>
    </source>
</evidence>
<name>A0ABW0EB64_9BACT</name>
<comment type="caution">
    <text evidence="1">The sequence shown here is derived from an EMBL/GenBank/DDBJ whole genome shotgun (WGS) entry which is preliminary data.</text>
</comment>
<reference evidence="2" key="1">
    <citation type="journal article" date="2019" name="Int. J. Syst. Evol. Microbiol.">
        <title>The Global Catalogue of Microorganisms (GCM) 10K type strain sequencing project: providing services to taxonomists for standard genome sequencing and annotation.</title>
        <authorList>
            <consortium name="The Broad Institute Genomics Platform"/>
            <consortium name="The Broad Institute Genome Sequencing Center for Infectious Disease"/>
            <person name="Wu L."/>
            <person name="Ma J."/>
        </authorList>
    </citation>
    <scope>NUCLEOTIDE SEQUENCE [LARGE SCALE GENOMIC DNA]</scope>
    <source>
        <strain evidence="2">KACC 12602</strain>
    </source>
</reference>
<dbReference type="Proteomes" id="UP001596161">
    <property type="component" value="Unassembled WGS sequence"/>
</dbReference>
<dbReference type="RefSeq" id="WP_378016497.1">
    <property type="nucleotide sequence ID" value="NZ_JBHSKT010000003.1"/>
</dbReference>
<organism evidence="1 2">
    <name type="scientific">Adhaeribacter terreus</name>
    <dbReference type="NCBI Taxonomy" id="529703"/>
    <lineage>
        <taxon>Bacteria</taxon>
        <taxon>Pseudomonadati</taxon>
        <taxon>Bacteroidota</taxon>
        <taxon>Cytophagia</taxon>
        <taxon>Cytophagales</taxon>
        <taxon>Hymenobacteraceae</taxon>
        <taxon>Adhaeribacter</taxon>
    </lineage>
</organism>
<dbReference type="EMBL" id="JBHSKT010000003">
    <property type="protein sequence ID" value="MFC5270124.1"/>
    <property type="molecule type" value="Genomic_DNA"/>
</dbReference>
<keyword evidence="2" id="KW-1185">Reference proteome</keyword>
<gene>
    <name evidence="1" type="ORF">ACFPIB_05855</name>
</gene>
<evidence type="ECO:0000313" key="1">
    <source>
        <dbReference type="EMBL" id="MFC5270124.1"/>
    </source>
</evidence>
<evidence type="ECO:0000313" key="2">
    <source>
        <dbReference type="Proteomes" id="UP001596161"/>
    </source>
</evidence>
<protein>
    <recommendedName>
        <fullName evidence="3">DUF2007 domain-containing protein</fullName>
    </recommendedName>
</protein>